<comment type="caution">
    <text evidence="4">The sequence shown here is derived from an EMBL/GenBank/DDBJ whole genome shotgun (WGS) entry which is preliminary data.</text>
</comment>
<dbReference type="PANTHER" id="PTHR42736:SF1">
    <property type="entry name" value="PROTEIN-GLUTAMINE GAMMA-GLUTAMYLTRANSFERASE"/>
    <property type="match status" value="1"/>
</dbReference>
<gene>
    <name evidence="4" type="ORF">GCM10017600_42280</name>
</gene>
<evidence type="ECO:0000313" key="4">
    <source>
        <dbReference type="EMBL" id="GLK10822.1"/>
    </source>
</evidence>
<feature type="region of interest" description="Disordered" evidence="1">
    <location>
        <begin position="546"/>
        <end position="594"/>
    </location>
</feature>
<evidence type="ECO:0000256" key="1">
    <source>
        <dbReference type="SAM" id="MobiDB-lite"/>
    </source>
</evidence>
<feature type="domain" description="Transglutaminase-like" evidence="3">
    <location>
        <begin position="478"/>
        <end position="547"/>
    </location>
</feature>
<dbReference type="InterPro" id="IPR021878">
    <property type="entry name" value="TgpA_N"/>
</dbReference>
<reference evidence="4" key="1">
    <citation type="journal article" date="2014" name="Int. J. Syst. Evol. Microbiol.">
        <title>Complete genome sequence of Corynebacterium casei LMG S-19264T (=DSM 44701T), isolated from a smear-ripened cheese.</title>
        <authorList>
            <consortium name="US DOE Joint Genome Institute (JGI-PGF)"/>
            <person name="Walter F."/>
            <person name="Albersmeier A."/>
            <person name="Kalinowski J."/>
            <person name="Ruckert C."/>
        </authorList>
    </citation>
    <scope>NUCLEOTIDE SEQUENCE</scope>
    <source>
        <strain evidence="4">VKM Ac-2007</strain>
    </source>
</reference>
<evidence type="ECO:0000259" key="3">
    <source>
        <dbReference type="SMART" id="SM00460"/>
    </source>
</evidence>
<evidence type="ECO:0000256" key="2">
    <source>
        <dbReference type="SAM" id="Phobius"/>
    </source>
</evidence>
<dbReference type="Gene3D" id="3.10.620.30">
    <property type="match status" value="1"/>
</dbReference>
<keyword evidence="2" id="KW-0472">Membrane</keyword>
<proteinExistence type="predicted"/>
<feature type="transmembrane region" description="Helical" evidence="2">
    <location>
        <begin position="110"/>
        <end position="132"/>
    </location>
</feature>
<keyword evidence="2" id="KW-1133">Transmembrane helix</keyword>
<sequence>MRLPIASGAATAAVAVTLYPLFQGGAWFWTSLGAIVVVTGVGMLASRLTLPDWLAPPAQLVALWIYLTAVFAGGKAWAGVVPTRDSLLALGRLLLTGFADIQRFAAPVPATVSITLLTCGGVGLIAIVVDLLASRVRRAALTGLPLLALFTVPAAVVTEPIGWPAFIISALGYLGLLVADGRERVSHWGRAVLVRRTSAYARPRTASDPGVLRLSGKRIGVTAIVLAVLLPALLPTLEPDPLFGFGVGNGRGRGGNSISIPNPIVNLRGELSLPVNSDILTYTTSDNSPRYLRMYSLDIFDGQQWTMTGPNGRPEDRTSEGPLPRPPGQGTGVPVTNVTTKITVSDEIRNLKFLPLPYPPGRIDVEGDWRPDRDTLMVFSTQDTAEGLTYTVVSDEPNPTAEILKSTRPIPPEIAERYLQLPRNLPREVRELAARVAERSGGHYERAVRLQEFFTKDGGFTYSLSTQGHDEQALTDFLIHNRAGYCEQFAASMAVMARILGIPARVAIGYTGGSRLGERWQVRMHDSHAWPELYFEGVGWLRFEPTPTGSGGQGSATVPSYTRTEAAKPEGGRPTTAPTVGSGALDLPNGSASNPRNRMLDLEYGGGALVTADEGTPTAVRIGLGVAIAALVGLVPALLRWQLRARRRRSYSRAASSAPVVLESTGVTAARTGRWESATTAAWAELDDALCDYGMSRQPSESPRALAGRLIGQYGFDAEAAASMTRIATAVERMLFARTPGEIGSLREDLRVVRRALAATVTRGRRIRAVLLPPSTLLRMRRLGGRLLDGFDRLENLRLRRPARRNV</sequence>
<dbReference type="SMART" id="SM00460">
    <property type="entry name" value="TGc"/>
    <property type="match status" value="1"/>
</dbReference>
<feature type="transmembrane region" description="Helical" evidence="2">
    <location>
        <begin position="619"/>
        <end position="639"/>
    </location>
</feature>
<dbReference type="InterPro" id="IPR038765">
    <property type="entry name" value="Papain-like_cys_pep_sf"/>
</dbReference>
<dbReference type="SUPFAM" id="SSF54001">
    <property type="entry name" value="Cysteine proteinases"/>
    <property type="match status" value="1"/>
</dbReference>
<feature type="transmembrane region" description="Helical" evidence="2">
    <location>
        <begin position="162"/>
        <end position="179"/>
    </location>
</feature>
<dbReference type="InterPro" id="IPR052901">
    <property type="entry name" value="Bact_TGase-like"/>
</dbReference>
<dbReference type="RefSeq" id="WP_271219232.1">
    <property type="nucleotide sequence ID" value="NZ_BAAAVD010000039.1"/>
</dbReference>
<feature type="region of interest" description="Disordered" evidence="1">
    <location>
        <begin position="305"/>
        <end position="335"/>
    </location>
</feature>
<dbReference type="InterPro" id="IPR002931">
    <property type="entry name" value="Transglutaminase-like"/>
</dbReference>
<dbReference type="PANTHER" id="PTHR42736">
    <property type="entry name" value="PROTEIN-GLUTAMINE GAMMA-GLUTAMYLTRANSFERASE"/>
    <property type="match status" value="1"/>
</dbReference>
<evidence type="ECO:0000313" key="5">
    <source>
        <dbReference type="Proteomes" id="UP001143474"/>
    </source>
</evidence>
<organism evidence="4 5">
    <name type="scientific">Streptosporangium carneum</name>
    <dbReference type="NCBI Taxonomy" id="47481"/>
    <lineage>
        <taxon>Bacteria</taxon>
        <taxon>Bacillati</taxon>
        <taxon>Actinomycetota</taxon>
        <taxon>Actinomycetes</taxon>
        <taxon>Streptosporangiales</taxon>
        <taxon>Streptosporangiaceae</taxon>
        <taxon>Streptosporangium</taxon>
    </lineage>
</organism>
<feature type="transmembrane region" description="Helical" evidence="2">
    <location>
        <begin position="219"/>
        <end position="237"/>
    </location>
</feature>
<accession>A0A9W6I355</accession>
<reference evidence="4" key="2">
    <citation type="submission" date="2023-01" db="EMBL/GenBank/DDBJ databases">
        <authorList>
            <person name="Sun Q."/>
            <person name="Evtushenko L."/>
        </authorList>
    </citation>
    <scope>NUCLEOTIDE SEQUENCE</scope>
    <source>
        <strain evidence="4">VKM Ac-2007</strain>
    </source>
</reference>
<dbReference type="Pfam" id="PF11992">
    <property type="entry name" value="TgpA_N"/>
    <property type="match status" value="1"/>
</dbReference>
<dbReference type="Proteomes" id="UP001143474">
    <property type="component" value="Unassembled WGS sequence"/>
</dbReference>
<feature type="transmembrane region" description="Helical" evidence="2">
    <location>
        <begin position="139"/>
        <end position="156"/>
    </location>
</feature>
<keyword evidence="5" id="KW-1185">Reference proteome</keyword>
<keyword evidence="2" id="KW-0812">Transmembrane</keyword>
<dbReference type="AlphaFoldDB" id="A0A9W6I355"/>
<protein>
    <submittedName>
        <fullName evidence="4">Transglutaminase</fullName>
    </submittedName>
</protein>
<dbReference type="Pfam" id="PF01841">
    <property type="entry name" value="Transglut_core"/>
    <property type="match status" value="1"/>
</dbReference>
<name>A0A9W6I355_9ACTN</name>
<feature type="transmembrane region" description="Helical" evidence="2">
    <location>
        <begin position="25"/>
        <end position="46"/>
    </location>
</feature>
<feature type="transmembrane region" description="Helical" evidence="2">
    <location>
        <begin position="58"/>
        <end position="78"/>
    </location>
</feature>
<dbReference type="EMBL" id="BSEV01000009">
    <property type="protein sequence ID" value="GLK10822.1"/>
    <property type="molecule type" value="Genomic_DNA"/>
</dbReference>